<reference evidence="2" key="1">
    <citation type="submission" date="2013-07" db="EMBL/GenBank/DDBJ databases">
        <title>The Genome Sequence of Cryptococcus dejecticola CBS10117.</title>
        <authorList>
            <consortium name="The Broad Institute Genome Sequencing Platform"/>
            <person name="Cuomo C."/>
            <person name="Litvintseva A."/>
            <person name="Chen Y."/>
            <person name="Heitman J."/>
            <person name="Sun S."/>
            <person name="Springer D."/>
            <person name="Dromer F."/>
            <person name="Young S.K."/>
            <person name="Zeng Q."/>
            <person name="Gargeya S."/>
            <person name="Fitzgerald M."/>
            <person name="Abouelleil A."/>
            <person name="Alvarado L."/>
            <person name="Berlin A.M."/>
            <person name="Chapman S.B."/>
            <person name="Dewar J."/>
            <person name="Goldberg J."/>
            <person name="Griggs A."/>
            <person name="Gujja S."/>
            <person name="Hansen M."/>
            <person name="Howarth C."/>
            <person name="Imamovic A."/>
            <person name="Larimer J."/>
            <person name="McCowan C."/>
            <person name="Murphy C."/>
            <person name="Pearson M."/>
            <person name="Priest M."/>
            <person name="Roberts A."/>
            <person name="Saif S."/>
            <person name="Shea T."/>
            <person name="Sykes S."/>
            <person name="Wortman J."/>
            <person name="Nusbaum C."/>
            <person name="Birren B."/>
        </authorList>
    </citation>
    <scope>NUCLEOTIDE SEQUENCE [LARGE SCALE GENOMIC DNA]</scope>
    <source>
        <strain evidence="2">CBS 10117</strain>
    </source>
</reference>
<dbReference type="RefSeq" id="XP_018261084.1">
    <property type="nucleotide sequence ID" value="XM_018410081.1"/>
</dbReference>
<dbReference type="Proteomes" id="UP000078595">
    <property type="component" value="Chromosome 9"/>
</dbReference>
<sequence length="141" mass="15685">MPDRNCSQAASFDWNAPDSASGQAPSWHKWTDYQTLNRKAFTGLVSDILTNQQDAWLNDNCQGELVKAAYRTNSLVNTAKGDSNLVIDSTASPSQVILNHAVRNLCPLMKGSEIYTAWETQGFTNKYDQTDLENALDLLKK</sequence>
<accession>A0A1A5ZZL8</accession>
<dbReference type="KEGG" id="kdj:28970502"/>
<dbReference type="AlphaFoldDB" id="A0A1A5ZZL8"/>
<evidence type="ECO:0000313" key="4">
    <source>
        <dbReference type="Proteomes" id="UP000078595"/>
    </source>
</evidence>
<dbReference type="EMBL" id="CP144538">
    <property type="protein sequence ID" value="WWC64787.1"/>
    <property type="molecule type" value="Genomic_DNA"/>
</dbReference>
<organism evidence="2">
    <name type="scientific">Kwoniella dejecticola CBS 10117</name>
    <dbReference type="NCBI Taxonomy" id="1296121"/>
    <lineage>
        <taxon>Eukaryota</taxon>
        <taxon>Fungi</taxon>
        <taxon>Dikarya</taxon>
        <taxon>Basidiomycota</taxon>
        <taxon>Agaricomycotina</taxon>
        <taxon>Tremellomycetes</taxon>
        <taxon>Tremellales</taxon>
        <taxon>Cryptococcaceae</taxon>
        <taxon>Kwoniella</taxon>
    </lineage>
</organism>
<evidence type="ECO:0000313" key="3">
    <source>
        <dbReference type="EMBL" id="WWC64787.1"/>
    </source>
</evidence>
<evidence type="ECO:0000256" key="1">
    <source>
        <dbReference type="SAM" id="MobiDB-lite"/>
    </source>
</evidence>
<reference evidence="3" key="3">
    <citation type="submission" date="2024-02" db="EMBL/GenBank/DDBJ databases">
        <title>Comparative genomics of Cryptococcus and Kwoniella reveals pathogenesis evolution and contrasting modes of karyotype evolution via chromosome fusion or intercentromeric recombination.</title>
        <authorList>
            <person name="Coelho M.A."/>
            <person name="David-Palma M."/>
            <person name="Shea T."/>
            <person name="Bowers K."/>
            <person name="McGinley-Smith S."/>
            <person name="Mohammad A.W."/>
            <person name="Gnirke A."/>
            <person name="Yurkov A.M."/>
            <person name="Nowrousian M."/>
            <person name="Sun S."/>
            <person name="Cuomo C.A."/>
            <person name="Heitman J."/>
        </authorList>
    </citation>
    <scope>NUCLEOTIDE SEQUENCE</scope>
    <source>
        <strain evidence="3">CBS 10117</strain>
    </source>
</reference>
<reference evidence="3" key="2">
    <citation type="submission" date="2013-07" db="EMBL/GenBank/DDBJ databases">
        <authorList>
            <consortium name="The Broad Institute Genome Sequencing Platform"/>
            <person name="Cuomo C."/>
            <person name="Litvintseva A."/>
            <person name="Chen Y."/>
            <person name="Heitman J."/>
            <person name="Sun S."/>
            <person name="Springer D."/>
            <person name="Dromer F."/>
            <person name="Young S.K."/>
            <person name="Zeng Q."/>
            <person name="Gargeya S."/>
            <person name="Fitzgerald M."/>
            <person name="Abouelleil A."/>
            <person name="Alvarado L."/>
            <person name="Berlin A.M."/>
            <person name="Chapman S.B."/>
            <person name="Dewar J."/>
            <person name="Goldberg J."/>
            <person name="Griggs A."/>
            <person name="Gujja S."/>
            <person name="Hansen M."/>
            <person name="Howarth C."/>
            <person name="Imamovic A."/>
            <person name="Larimer J."/>
            <person name="McCowan C."/>
            <person name="Murphy C."/>
            <person name="Pearson M."/>
            <person name="Priest M."/>
            <person name="Roberts A."/>
            <person name="Saif S."/>
            <person name="Shea T."/>
            <person name="Sykes S."/>
            <person name="Wortman J."/>
            <person name="Nusbaum C."/>
            <person name="Birren B."/>
        </authorList>
    </citation>
    <scope>NUCLEOTIDE SEQUENCE</scope>
    <source>
        <strain evidence="3">CBS 10117</strain>
    </source>
</reference>
<evidence type="ECO:0000313" key="2">
    <source>
        <dbReference type="EMBL" id="OBR83242.1"/>
    </source>
</evidence>
<proteinExistence type="predicted"/>
<dbReference type="VEuPathDB" id="FungiDB:I303_06803"/>
<dbReference type="GeneID" id="28970502"/>
<gene>
    <name evidence="2" type="ORF">I303_06803</name>
    <name evidence="3" type="ORF">I303_107399</name>
</gene>
<dbReference type="EMBL" id="KI894034">
    <property type="protein sequence ID" value="OBR83242.1"/>
    <property type="molecule type" value="Genomic_DNA"/>
</dbReference>
<keyword evidence="4" id="KW-1185">Reference proteome</keyword>
<protein>
    <submittedName>
        <fullName evidence="2">Uncharacterized protein</fullName>
    </submittedName>
</protein>
<name>A0A1A5ZZL8_9TREE</name>
<feature type="region of interest" description="Disordered" evidence="1">
    <location>
        <begin position="1"/>
        <end position="25"/>
    </location>
</feature>
<feature type="compositionally biased region" description="Polar residues" evidence="1">
    <location>
        <begin position="1"/>
        <end position="10"/>
    </location>
</feature>